<dbReference type="AlphaFoldDB" id="A0A4Z2EXM8"/>
<reference evidence="4 5" key="1">
    <citation type="submission" date="2019-03" db="EMBL/GenBank/DDBJ databases">
        <title>First draft genome of Liparis tanakae, snailfish: a comprehensive survey of snailfish specific genes.</title>
        <authorList>
            <person name="Kim W."/>
            <person name="Song I."/>
            <person name="Jeong J.-H."/>
            <person name="Kim D."/>
            <person name="Kim S."/>
            <person name="Ryu S."/>
            <person name="Song J.Y."/>
            <person name="Lee S.K."/>
        </authorList>
    </citation>
    <scope>NUCLEOTIDE SEQUENCE [LARGE SCALE GENOMIC DNA]</scope>
    <source>
        <tissue evidence="4">Muscle</tissue>
    </source>
</reference>
<protein>
    <submittedName>
        <fullName evidence="4">Coagulation factor X</fullName>
    </submittedName>
</protein>
<comment type="caution">
    <text evidence="4">The sequence shown here is derived from an EMBL/GenBank/DDBJ whole genome shotgun (WGS) entry which is preliminary data.</text>
</comment>
<dbReference type="PROSITE" id="PS50240">
    <property type="entry name" value="TRYPSIN_DOM"/>
    <property type="match status" value="1"/>
</dbReference>
<feature type="compositionally biased region" description="Low complexity" evidence="2">
    <location>
        <begin position="296"/>
        <end position="310"/>
    </location>
</feature>
<accession>A0A4Z2EXM8</accession>
<dbReference type="GO" id="GO:0006508">
    <property type="term" value="P:proteolysis"/>
    <property type="evidence" value="ECO:0007669"/>
    <property type="project" value="InterPro"/>
</dbReference>
<dbReference type="InterPro" id="IPR001254">
    <property type="entry name" value="Trypsin_dom"/>
</dbReference>
<feature type="compositionally biased region" description="Low complexity" evidence="2">
    <location>
        <begin position="257"/>
        <end position="282"/>
    </location>
</feature>
<dbReference type="InterPro" id="IPR050442">
    <property type="entry name" value="Peptidase_S1_coag_factors"/>
</dbReference>
<dbReference type="Proteomes" id="UP000314294">
    <property type="component" value="Unassembled WGS sequence"/>
</dbReference>
<dbReference type="SUPFAM" id="SSF50494">
    <property type="entry name" value="Trypsin-like serine proteases"/>
    <property type="match status" value="1"/>
</dbReference>
<dbReference type="OrthoDB" id="7726766at2759"/>
<dbReference type="GO" id="GO:0005615">
    <property type="term" value="C:extracellular space"/>
    <property type="evidence" value="ECO:0007669"/>
    <property type="project" value="TreeGrafter"/>
</dbReference>
<evidence type="ECO:0000313" key="5">
    <source>
        <dbReference type="Proteomes" id="UP000314294"/>
    </source>
</evidence>
<dbReference type="GO" id="GO:0004252">
    <property type="term" value="F:serine-type endopeptidase activity"/>
    <property type="evidence" value="ECO:0007669"/>
    <property type="project" value="InterPro"/>
</dbReference>
<feature type="compositionally biased region" description="Polar residues" evidence="2">
    <location>
        <begin position="283"/>
        <end position="294"/>
    </location>
</feature>
<dbReference type="EMBL" id="SRLO01002153">
    <property type="protein sequence ID" value="TNN33716.1"/>
    <property type="molecule type" value="Genomic_DNA"/>
</dbReference>
<feature type="compositionally biased region" description="Polar residues" evidence="2">
    <location>
        <begin position="394"/>
        <end position="410"/>
    </location>
</feature>
<dbReference type="InterPro" id="IPR009003">
    <property type="entry name" value="Peptidase_S1_PA"/>
</dbReference>
<keyword evidence="5" id="KW-1185">Reference proteome</keyword>
<dbReference type="Pfam" id="PF00089">
    <property type="entry name" value="Trypsin"/>
    <property type="match status" value="1"/>
</dbReference>
<evidence type="ECO:0000313" key="4">
    <source>
        <dbReference type="EMBL" id="TNN33716.1"/>
    </source>
</evidence>
<feature type="compositionally biased region" description="Basic residues" evidence="2">
    <location>
        <begin position="12"/>
        <end position="24"/>
    </location>
</feature>
<evidence type="ECO:0000256" key="1">
    <source>
        <dbReference type="ARBA" id="ARBA00023157"/>
    </source>
</evidence>
<evidence type="ECO:0000256" key="2">
    <source>
        <dbReference type="SAM" id="MobiDB-lite"/>
    </source>
</evidence>
<feature type="domain" description="Peptidase S1" evidence="3">
    <location>
        <begin position="78"/>
        <end position="478"/>
    </location>
</feature>
<proteinExistence type="predicted"/>
<feature type="compositionally biased region" description="Polar residues" evidence="2">
    <location>
        <begin position="311"/>
        <end position="347"/>
    </location>
</feature>
<dbReference type="SMART" id="SM00020">
    <property type="entry name" value="Tryp_SPc"/>
    <property type="match status" value="1"/>
</dbReference>
<evidence type="ECO:0000259" key="3">
    <source>
        <dbReference type="PROSITE" id="PS50240"/>
    </source>
</evidence>
<feature type="region of interest" description="Disordered" evidence="2">
    <location>
        <begin position="1"/>
        <end position="67"/>
    </location>
</feature>
<feature type="compositionally biased region" description="Low complexity" evidence="2">
    <location>
        <begin position="348"/>
        <end position="393"/>
    </location>
</feature>
<feature type="region of interest" description="Disordered" evidence="2">
    <location>
        <begin position="246"/>
        <end position="436"/>
    </location>
</feature>
<keyword evidence="1" id="KW-1015">Disulfide bond</keyword>
<sequence>MLQSSPDAQPAARRRATSCARRPHAPSAAPACRDSNYRPTGGAASPKVRGRERRRPDRLTQSAHHVSVSSAAFPCGRLPDGLDAAPPRGPWQRGAFVSLPQVSLLSSGGAELCGGVVLGRRSVLTAARCLLAGSPSDLRPSGFMVVAGEEETPVPVRALHVHHGFRPDRQDNDLALLELARPLSFGPASIHLCLPDKDFSENILMHSGRTGVATRRGGERTQDLVYMTLDECRAQENVSHPLSNKMFCMRSRNGPSGNQNGHLGNQNGHLGNQNGYLGNQNGPSGKQNGPSGNQKGHLGNQNGHLGNQNGPSGKQNGPSGNHNGHLRNQNGHLGNQNGPSGKQNRPSGNQNGHLGNQNGRSGNQNRPSGNQNGHLGNQNGPSGNQNGPLGNQNIPSGSQNVPLGNQNIPSGSHDGPSGRSERPSGSEVGGFLPGTPVATVEQGTAFLTGLLMAAPTGGGGLVFTKLSRYLSWIRPRLLEAEDPMTPQVHQDPEDHMTPQVGQDALHLVQVHVVQLHHLHRHHEGVQRELDEEDATADEEGLVLGQSCVEQQEVPLTETHRKVTMRFSDVSELHEVVLPQELMSRHVTLERHAAFSTGLVRSELVSCGLKWSEVACSGLEV</sequence>
<dbReference type="PANTHER" id="PTHR24278">
    <property type="entry name" value="COAGULATION FACTOR"/>
    <property type="match status" value="1"/>
</dbReference>
<dbReference type="PANTHER" id="PTHR24278:SF40">
    <property type="entry name" value="COAGULATION FACTOR VII-LIKE"/>
    <property type="match status" value="1"/>
</dbReference>
<name>A0A4Z2EXM8_9TELE</name>
<organism evidence="4 5">
    <name type="scientific">Liparis tanakae</name>
    <name type="common">Tanaka's snailfish</name>
    <dbReference type="NCBI Taxonomy" id="230148"/>
    <lineage>
        <taxon>Eukaryota</taxon>
        <taxon>Metazoa</taxon>
        <taxon>Chordata</taxon>
        <taxon>Craniata</taxon>
        <taxon>Vertebrata</taxon>
        <taxon>Euteleostomi</taxon>
        <taxon>Actinopterygii</taxon>
        <taxon>Neopterygii</taxon>
        <taxon>Teleostei</taxon>
        <taxon>Neoteleostei</taxon>
        <taxon>Acanthomorphata</taxon>
        <taxon>Eupercaria</taxon>
        <taxon>Perciformes</taxon>
        <taxon>Cottioidei</taxon>
        <taxon>Cottales</taxon>
        <taxon>Liparidae</taxon>
        <taxon>Liparis</taxon>
    </lineage>
</organism>
<gene>
    <name evidence="4" type="primary">F10_0</name>
    <name evidence="4" type="ORF">EYF80_056117</name>
</gene>
<dbReference type="Gene3D" id="2.40.10.10">
    <property type="entry name" value="Trypsin-like serine proteases"/>
    <property type="match status" value="1"/>
</dbReference>
<dbReference type="InterPro" id="IPR043504">
    <property type="entry name" value="Peptidase_S1_PA_chymotrypsin"/>
</dbReference>